<evidence type="ECO:0000313" key="2">
    <source>
        <dbReference type="EMBL" id="AMP04935.1"/>
    </source>
</evidence>
<dbReference type="PATRIC" id="fig|279113.9.peg.2549"/>
<dbReference type="KEGG" id="cpra:CPter91_2583"/>
<feature type="signal peptide" evidence="1">
    <location>
        <begin position="1"/>
        <end position="27"/>
    </location>
</feature>
<protein>
    <recommendedName>
        <fullName evidence="4">Lipoprotein</fullName>
    </recommendedName>
</protein>
<reference evidence="2 3" key="1">
    <citation type="submission" date="2015-11" db="EMBL/GenBank/DDBJ databases">
        <title>Exploring the genomic traits of fungus-feeding bacterial genus Collimonas.</title>
        <authorList>
            <person name="Song C."/>
            <person name="Schmidt R."/>
            <person name="de Jager V."/>
            <person name="Krzyzanowska D."/>
            <person name="Jongedijk E."/>
            <person name="Cankar K."/>
            <person name="Beekwilder J."/>
            <person name="van Veen A."/>
            <person name="de Boer W."/>
            <person name="van Veen J.A."/>
            <person name="Garbeva P."/>
        </authorList>
    </citation>
    <scope>NUCLEOTIDE SEQUENCE [LARGE SCALE GENOMIC DNA]</scope>
    <source>
        <strain evidence="2 3">Ter91</strain>
    </source>
</reference>
<evidence type="ECO:0000313" key="3">
    <source>
        <dbReference type="Proteomes" id="UP000074561"/>
    </source>
</evidence>
<sequence>MHAKPAVQAFMLSAALLAMNAPLHAQASAMQTPLQLQQTEGSDASAAATRGFAEFVRNQIQAHAGTLPEGFPLDVTDVQDLKDARIAYGFPVYTVNPKDILTPRSDFSSMARPTGVWRFLISRDNRPIGLATVEKINGTWQTTSYGGAGLSKDLDALMQFHGNANRSNLRFIRIFQARSDFLEVASGNGTTPRFAPLQSAREALLQQRASKTGSAADAAGGLVDASQFAESLRAAVQANLANFR</sequence>
<name>A0A127Q552_9BURK</name>
<feature type="chain" id="PRO_5007277532" description="Lipoprotein" evidence="1">
    <location>
        <begin position="28"/>
        <end position="244"/>
    </location>
</feature>
<proteinExistence type="predicted"/>
<dbReference type="AlphaFoldDB" id="A0A127Q552"/>
<evidence type="ECO:0000256" key="1">
    <source>
        <dbReference type="SAM" id="SignalP"/>
    </source>
</evidence>
<keyword evidence="1" id="KW-0732">Signal</keyword>
<dbReference type="Proteomes" id="UP000074561">
    <property type="component" value="Chromosome"/>
</dbReference>
<dbReference type="STRING" id="279113.CPter91_2583"/>
<evidence type="ECO:0008006" key="4">
    <source>
        <dbReference type="Google" id="ProtNLM"/>
    </source>
</evidence>
<dbReference type="EMBL" id="CP013234">
    <property type="protein sequence ID" value="AMP04935.1"/>
    <property type="molecule type" value="Genomic_DNA"/>
</dbReference>
<organism evidence="2 3">
    <name type="scientific">Collimonas pratensis</name>
    <dbReference type="NCBI Taxonomy" id="279113"/>
    <lineage>
        <taxon>Bacteria</taxon>
        <taxon>Pseudomonadati</taxon>
        <taxon>Pseudomonadota</taxon>
        <taxon>Betaproteobacteria</taxon>
        <taxon>Burkholderiales</taxon>
        <taxon>Oxalobacteraceae</taxon>
        <taxon>Collimonas</taxon>
    </lineage>
</organism>
<gene>
    <name evidence="2" type="ORF">CPter91_2583</name>
</gene>
<dbReference type="OrthoDB" id="8775829at2"/>
<accession>A0A127Q552</accession>